<gene>
    <name evidence="1" type="ORF">AS52_02443</name>
</gene>
<organism evidence="1 2">
    <name type="scientific">Priestia megaterium Q3</name>
    <dbReference type="NCBI Taxonomy" id="1452722"/>
    <lineage>
        <taxon>Bacteria</taxon>
        <taxon>Bacillati</taxon>
        <taxon>Bacillota</taxon>
        <taxon>Bacilli</taxon>
        <taxon>Bacillales</taxon>
        <taxon>Bacillaceae</taxon>
        <taxon>Priestia</taxon>
    </lineage>
</organism>
<dbReference type="Proteomes" id="UP000036410">
    <property type="component" value="Chromosome"/>
</dbReference>
<dbReference type="InterPro" id="IPR046141">
    <property type="entry name" value="DUF6143"/>
</dbReference>
<dbReference type="RefSeq" id="WP_033579020.1">
    <property type="nucleotide sequence ID" value="NZ_CP010586.1"/>
</dbReference>
<sequence length="180" mass="19900">MSNYESNKPYIKAVNIPNPLYQSLKGDYFVGQTEPIRFGGNRNAWGGLVNPSGSGVDLFVNAFTITNYSNEPFTAEIWFNSIPPGKGTTSDNVSPANTTLRSKPKGKIKFAEMVKGFPTKGVNVFNRVVPPKSTLVSDEDGKFIFPNNGSYVIFLVSPGNKEIEAEIAYGWFEKKRKKDC</sequence>
<name>A0A806U9E8_PRIMG</name>
<evidence type="ECO:0000313" key="2">
    <source>
        <dbReference type="Proteomes" id="UP000036410"/>
    </source>
</evidence>
<reference evidence="1 2" key="1">
    <citation type="submission" date="2015-01" db="EMBL/GenBank/DDBJ databases">
        <title>Genome sequence of bacillus megaterium Q3.</title>
        <authorList>
            <person name="Wang Y."/>
            <person name="Luo K."/>
            <person name="Bai L."/>
            <person name="Luo F."/>
        </authorList>
    </citation>
    <scope>NUCLEOTIDE SEQUENCE [LARGE SCALE GENOMIC DNA]</scope>
    <source>
        <strain evidence="1 2">Q3</strain>
    </source>
</reference>
<proteinExistence type="predicted"/>
<dbReference type="EMBL" id="CP010586">
    <property type="protein sequence ID" value="AKP77405.1"/>
    <property type="molecule type" value="Genomic_DNA"/>
</dbReference>
<evidence type="ECO:0000313" key="1">
    <source>
        <dbReference type="EMBL" id="AKP77405.1"/>
    </source>
</evidence>
<dbReference type="AlphaFoldDB" id="A0A806U9E8"/>
<accession>A0A806U9E8</accession>
<protein>
    <submittedName>
        <fullName evidence="1">Uncharacterized protein</fullName>
    </submittedName>
</protein>
<dbReference type="Pfam" id="PF19640">
    <property type="entry name" value="DUF6143"/>
    <property type="match status" value="1"/>
</dbReference>